<dbReference type="EMBL" id="JATAAI010000028">
    <property type="protein sequence ID" value="KAK1736652.1"/>
    <property type="molecule type" value="Genomic_DNA"/>
</dbReference>
<proteinExistence type="predicted"/>
<name>A0AAD8XZM2_9STRA</name>
<keyword evidence="2" id="KW-1185">Reference proteome</keyword>
<protein>
    <submittedName>
        <fullName evidence="1">NFYC/HAP5 subunit family protein</fullName>
    </submittedName>
</protein>
<gene>
    <name evidence="1" type="ORF">QTG54_012674</name>
</gene>
<dbReference type="Proteomes" id="UP001224775">
    <property type="component" value="Unassembled WGS sequence"/>
</dbReference>
<reference evidence="1" key="1">
    <citation type="submission" date="2023-06" db="EMBL/GenBank/DDBJ databases">
        <title>Survivors Of The Sea: Transcriptome response of Skeletonema marinoi to long-term dormancy.</title>
        <authorList>
            <person name="Pinder M.I.M."/>
            <person name="Kourtchenko O."/>
            <person name="Robertson E.K."/>
            <person name="Larsson T."/>
            <person name="Maumus F."/>
            <person name="Osuna-Cruz C.M."/>
            <person name="Vancaester E."/>
            <person name="Stenow R."/>
            <person name="Vandepoele K."/>
            <person name="Ploug H."/>
            <person name="Bruchert V."/>
            <person name="Godhe A."/>
            <person name="Topel M."/>
        </authorList>
    </citation>
    <scope>NUCLEOTIDE SEQUENCE</scope>
    <source>
        <strain evidence="1">R05AC</strain>
    </source>
</reference>
<evidence type="ECO:0000313" key="1">
    <source>
        <dbReference type="EMBL" id="KAK1736652.1"/>
    </source>
</evidence>
<dbReference type="AlphaFoldDB" id="A0AAD8XZM2"/>
<accession>A0AAD8XZM2</accession>
<organism evidence="1 2">
    <name type="scientific">Skeletonema marinoi</name>
    <dbReference type="NCBI Taxonomy" id="267567"/>
    <lineage>
        <taxon>Eukaryota</taxon>
        <taxon>Sar</taxon>
        <taxon>Stramenopiles</taxon>
        <taxon>Ochrophyta</taxon>
        <taxon>Bacillariophyta</taxon>
        <taxon>Coscinodiscophyceae</taxon>
        <taxon>Thalassiosirophycidae</taxon>
        <taxon>Thalassiosirales</taxon>
        <taxon>Skeletonemataceae</taxon>
        <taxon>Skeletonema</taxon>
        <taxon>Skeletonema marinoi-dohrnii complex</taxon>
    </lineage>
</organism>
<sequence length="191" mass="18979">MIQVGTSASDGSSCCSGSAVVAAAKNRGGGLVPMNAAQISALSQIQAQAIVNARPQTALVGGTPGKTDEKPTPQQIHNQIQLQAQALVHAHTQAQIAAGIFKGGDPATSPATKAAAKPGVAVAAATAKASDGSASQQIKPSPQNVLKPISTPYSGVLAKGSAATQSVVAAAAAAVPNRWNCRHRQHQALAS</sequence>
<comment type="caution">
    <text evidence="1">The sequence shown here is derived from an EMBL/GenBank/DDBJ whole genome shotgun (WGS) entry which is preliminary data.</text>
</comment>
<evidence type="ECO:0000313" key="2">
    <source>
        <dbReference type="Proteomes" id="UP001224775"/>
    </source>
</evidence>